<feature type="region of interest" description="Disordered" evidence="1">
    <location>
        <begin position="108"/>
        <end position="136"/>
    </location>
</feature>
<evidence type="ECO:0000313" key="3">
    <source>
        <dbReference type="Proteomes" id="UP000309340"/>
    </source>
</evidence>
<comment type="caution">
    <text evidence="2">The sequence shown here is derived from an EMBL/GenBank/DDBJ whole genome shotgun (WGS) entry which is preliminary data.</text>
</comment>
<evidence type="ECO:0000256" key="1">
    <source>
        <dbReference type="SAM" id="MobiDB-lite"/>
    </source>
</evidence>
<keyword evidence="3" id="KW-1185">Reference proteome</keyword>
<reference evidence="2 3" key="1">
    <citation type="submission" date="2017-03" db="EMBL/GenBank/DDBJ databases">
        <title>Genomes of endolithic fungi from Antarctica.</title>
        <authorList>
            <person name="Coleine C."/>
            <person name="Masonjones S."/>
            <person name="Stajich J.E."/>
        </authorList>
    </citation>
    <scope>NUCLEOTIDE SEQUENCE [LARGE SCALE GENOMIC DNA]</scope>
    <source>
        <strain evidence="2 3">CCFEE 5184</strain>
    </source>
</reference>
<name>A0A4U0Y6U4_9PEZI</name>
<protein>
    <recommendedName>
        <fullName evidence="4">Copper-fist domain-containing protein</fullName>
    </recommendedName>
</protein>
<dbReference type="Proteomes" id="UP000309340">
    <property type="component" value="Unassembled WGS sequence"/>
</dbReference>
<gene>
    <name evidence="2" type="ORF">B0A55_01027</name>
</gene>
<evidence type="ECO:0000313" key="2">
    <source>
        <dbReference type="EMBL" id="TKA83355.1"/>
    </source>
</evidence>
<dbReference type="OrthoDB" id="5600085at2759"/>
<accession>A0A4U0Y6U4</accession>
<organism evidence="2 3">
    <name type="scientific">Friedmanniomyces simplex</name>
    <dbReference type="NCBI Taxonomy" id="329884"/>
    <lineage>
        <taxon>Eukaryota</taxon>
        <taxon>Fungi</taxon>
        <taxon>Dikarya</taxon>
        <taxon>Ascomycota</taxon>
        <taxon>Pezizomycotina</taxon>
        <taxon>Dothideomycetes</taxon>
        <taxon>Dothideomycetidae</taxon>
        <taxon>Mycosphaerellales</taxon>
        <taxon>Teratosphaeriaceae</taxon>
        <taxon>Friedmanniomyces</taxon>
    </lineage>
</organism>
<proteinExistence type="predicted"/>
<sequence length="356" mass="38545">MALQKPAVRFFSTPEALDASLATPTAMSTAVTPAYLGSPRMFGSIPTTPAQVRGPRSVLDQPSPFAGYQSPPGTLTPRFGMMGIGAPQGSAQNVMPDALAWDGQVPLAPREHQSPHHQSLQGEEPRSCCQGSATPQQSAPFDQYAVASQSTVPESTFVPFGNLISDVDMSLEQHPPQPSFDFAKLQNDYFNYQFPSAICQTCGLNGCTCRNCPPVMQSSINGSWAQCCGRKHARTAAYVAPTVPHAFQQELPAHTLHALPTTTGRDIPAVLQAEPQEPDLYTQQLFTLLPPFQQHQQLDLYSSPLQPQPESIPDFTPFDPGEAFALPESDASRDLDDFLMQELDPPQSQGCCCGDR</sequence>
<evidence type="ECO:0008006" key="4">
    <source>
        <dbReference type="Google" id="ProtNLM"/>
    </source>
</evidence>
<dbReference type="EMBL" id="NAJQ01000010">
    <property type="protein sequence ID" value="TKA83355.1"/>
    <property type="molecule type" value="Genomic_DNA"/>
</dbReference>
<dbReference type="AlphaFoldDB" id="A0A4U0Y6U4"/>
<feature type="region of interest" description="Disordered" evidence="1">
    <location>
        <begin position="303"/>
        <end position="333"/>
    </location>
</feature>